<dbReference type="SMART" id="SM00825">
    <property type="entry name" value="PKS_KS"/>
    <property type="match status" value="1"/>
</dbReference>
<dbReference type="Gene3D" id="3.30.70.250">
    <property type="entry name" value="Malonyl-CoA ACP transacylase, ACP-binding"/>
    <property type="match status" value="1"/>
</dbReference>
<evidence type="ECO:0000256" key="2">
    <source>
        <dbReference type="ARBA" id="ARBA00022553"/>
    </source>
</evidence>
<evidence type="ECO:0000256" key="3">
    <source>
        <dbReference type="ARBA" id="ARBA00022679"/>
    </source>
</evidence>
<dbReference type="InterPro" id="IPR032821">
    <property type="entry name" value="PKS_assoc"/>
</dbReference>
<dbReference type="InterPro" id="IPR052568">
    <property type="entry name" value="PKS-FAS_Synthase"/>
</dbReference>
<keyword evidence="7" id="KW-1185">Reference proteome</keyword>
<dbReference type="EMBL" id="JACJRF010000015">
    <property type="protein sequence ID" value="MBD2344694.1"/>
    <property type="molecule type" value="Genomic_DNA"/>
</dbReference>
<dbReference type="InterPro" id="IPR016039">
    <property type="entry name" value="Thiolase-like"/>
</dbReference>
<evidence type="ECO:0000313" key="7">
    <source>
        <dbReference type="Proteomes" id="UP000607281"/>
    </source>
</evidence>
<dbReference type="Pfam" id="PF00109">
    <property type="entry name" value="ketoacyl-synt"/>
    <property type="match status" value="1"/>
</dbReference>
<dbReference type="Pfam" id="PF02801">
    <property type="entry name" value="Ketoacyl-synt_C"/>
    <property type="match status" value="1"/>
</dbReference>
<dbReference type="GO" id="GO:0016746">
    <property type="term" value="F:acyltransferase activity"/>
    <property type="evidence" value="ECO:0007669"/>
    <property type="project" value="UniProtKB-KW"/>
</dbReference>
<dbReference type="Pfam" id="PF16197">
    <property type="entry name" value="KAsynt_C_assoc"/>
    <property type="match status" value="1"/>
</dbReference>
<dbReference type="PROSITE" id="PS52004">
    <property type="entry name" value="KS3_2"/>
    <property type="match status" value="1"/>
</dbReference>
<dbReference type="Pfam" id="PF00698">
    <property type="entry name" value="Acyl_transf_1"/>
    <property type="match status" value="1"/>
</dbReference>
<keyword evidence="1" id="KW-0596">Phosphopantetheine</keyword>
<dbReference type="Gene3D" id="1.10.1200.10">
    <property type="entry name" value="ACP-like"/>
    <property type="match status" value="2"/>
</dbReference>
<sequence length="1778" mass="195126">MSANPIDSALAELETQINNCEKVLLRCIEEKKMKSEKPMSINKINRQLQHNPIAIIGMASLLPEARNLREYWQNIVNKIDCITDVPSTHWSVEDYYDPNPRTPEDKTYCKRGGFIPEVDFNPMEFGIPPSILEVTDVSQLLSLVVAKEAMEDAGYGDAREFNRDLVGVILGVAMAKQLGMPLSARLEYPIWEKVLKNSGLSDEDTKKIVDKIKSAYVKWDENAFPGMLANVVAGRIANRLNFGGMNCVVDAACASSFGALKMAISELVEHRADMMLTGGVDTDNTIMAYISFSKTPAVSPSDNVKPFDAKSDGMMLGEGICMMVLKRLEDAERDGDRIYAVIKGIGTSSDGRYKSIYAPRKEGQVNALRRAYEDAGFSPATVGLMEAHGTGTMAGDPTEFGSLRDYFSEHDNKKQHIALGSVKSQIGHTKAAAGAASLIKTALALHHKVLPATINITEPNPKLNITESAFYLNTETRPWIRPEGEAPRRAGVSSFGFGGTNYHVVLEEYEAEQNRPYRLHNSANEILLFAANPAELLKQCEEVLGKLQSDGGNQHYSQLVQDCQSVQIPQNAARVGFVAENLQEACKFMQTSIDWLKHKAGAANWEHPQGIYYRASGMELNGKVVSLFSGQGSQYLEMGRELVMNFPTLRRLFGYMDGLLLQDNLRPLSEIVFPNPVFDEAQKNAQVSALQRTEYAQPAIGAFSAGLYSILKQAGFKSDFVAGHSFGEITALWAAGVLSDADYMYLVKARGQAMAAPEDPDHDAGTMLAVKEDLSKIEPILKQFPQVSIANYNSPTQIVLAGPTAEIAKVRQALQAQGYAAVPLPVSAAFHTSLIAFAQKSFAIATKSVQFHEPKIPVFTNVTGKPYPKDPQAIQKILETHLANSVLFKQEIENIYAAGGHCFVEFGPKRILTNLVKDILGDRPHITVSLNPSTQKNSDRSLREAAVQMRVIGMQLQNLDPYQAPPALPPAETKKGLSVTLRGINYRSEKTKKAWEDAMNDGFKVSLPSAPVTPAISEPVAAVKENNGNGNGHGKITQLPKILDNSTSLIAHRPEMNVAIASPKLVEEKKMQTPEKLDNYKRVLESLEYLTTQFQKNQTENLQVHGTYLNHQMEYTKAFFQLMQQQNTLFANAKSSQEAAQLKLVVMESLERSMVQFHSQQGETLRIHEKYLQEQVAYARNFFELIQQQYSLVLSGGVNTPVTETPVPEVSAFTIETPVIAAPVTSTPEPVVKKDISIVDAPAPTAWQIQSEPVVTAPAPVIPTTPAPAAVIPTIEPVATAPAPVIPTSEPVVTAPIVAKIAESAPAPAINIADLDKNLLAIISDKTGYPVEMLEMEMDMEADLGIDSIKRVEILGGLQEVYPDLPKPNLEELAEKRTIGQIVEYLQAQVAISQTVEVAIQQAQQVTETPAPVVTASIPTPAPVVAPEPVAIPATPEPEAVADTTDYADLAQTLLNITSDKTGYPVEMLELDMDMEADLGIDSIKRVEILGAMQETYPNLPKPNIEELGDLRTIRQIVDYLQKLVGGEKKKSQSECNWQPVQIIGNVQRRPAKLKYLPTPDSLDFSLPEGHICLITDDGSLTTSQVVQSLTERGWKLVVLSFPSSIVPQQSVLPASVHRVALADMSEELLQHKLSAIATNYGTIGAFIHLHPAFSNQGLYLPQEKAIVKQIFFIAKYLKKSLTEAGRYERSCFLTVTRLDGAFGLEHNTNFGAIAGGLFGLVKTLRWEWPNVFTRGIDLSPTINPQKSAQHILNELHDSNLYIPEVAYNSQGRFTLIS</sequence>
<dbReference type="NCBIfam" id="TIGR02813">
    <property type="entry name" value="omega_3_PfaA"/>
    <property type="match status" value="1"/>
</dbReference>
<dbReference type="InterPro" id="IPR016035">
    <property type="entry name" value="Acyl_Trfase/lysoPLipase"/>
</dbReference>
<dbReference type="PROSITE" id="PS00606">
    <property type="entry name" value="KS3_1"/>
    <property type="match status" value="1"/>
</dbReference>
<evidence type="ECO:0000259" key="4">
    <source>
        <dbReference type="PROSITE" id="PS50075"/>
    </source>
</evidence>
<dbReference type="PANTHER" id="PTHR43074">
    <property type="entry name" value="OMEGA-3 POLYUNSATURATED FATTY ACID SYNTHASE PFAB-RELATED"/>
    <property type="match status" value="1"/>
</dbReference>
<proteinExistence type="predicted"/>
<reference evidence="6 7" key="1">
    <citation type="journal article" date="2020" name="ISME J.">
        <title>Comparative genomics reveals insights into cyanobacterial evolution and habitat adaptation.</title>
        <authorList>
            <person name="Chen M.Y."/>
            <person name="Teng W.K."/>
            <person name="Zhao L."/>
            <person name="Hu C.X."/>
            <person name="Zhou Y.K."/>
            <person name="Han B.P."/>
            <person name="Song L.R."/>
            <person name="Shu W.S."/>
        </authorList>
    </citation>
    <scope>NUCLEOTIDE SEQUENCE [LARGE SCALE GENOMIC DNA]</scope>
    <source>
        <strain evidence="6 7">FACHB-260</strain>
    </source>
</reference>
<dbReference type="InterPro" id="IPR036736">
    <property type="entry name" value="ACP-like_sf"/>
</dbReference>
<dbReference type="CDD" id="cd00833">
    <property type="entry name" value="PKS"/>
    <property type="match status" value="1"/>
</dbReference>
<dbReference type="SUPFAM" id="SSF47336">
    <property type="entry name" value="ACP-like"/>
    <property type="match status" value="2"/>
</dbReference>
<dbReference type="PROSITE" id="PS50075">
    <property type="entry name" value="CARRIER"/>
    <property type="match status" value="2"/>
</dbReference>
<gene>
    <name evidence="6" type="ORF">H6G18_11110</name>
</gene>
<dbReference type="SUPFAM" id="SSF52151">
    <property type="entry name" value="FabD/lysophospholipase-like"/>
    <property type="match status" value="1"/>
</dbReference>
<keyword evidence="3" id="KW-0808">Transferase</keyword>
<dbReference type="InterPro" id="IPR001227">
    <property type="entry name" value="Ac_transferase_dom_sf"/>
</dbReference>
<protein>
    <submittedName>
        <fullName evidence="6">Acyltransferase domain-containing protein</fullName>
    </submittedName>
</protein>
<dbReference type="InterPro" id="IPR014030">
    <property type="entry name" value="Ketoacyl_synth_N"/>
</dbReference>
<dbReference type="Gene3D" id="3.40.50.720">
    <property type="entry name" value="NAD(P)-binding Rossmann-like Domain"/>
    <property type="match status" value="1"/>
</dbReference>
<dbReference type="Proteomes" id="UP000607281">
    <property type="component" value="Unassembled WGS sequence"/>
</dbReference>
<dbReference type="SMART" id="SM00827">
    <property type="entry name" value="PKS_AT"/>
    <property type="match status" value="1"/>
</dbReference>
<dbReference type="InterPro" id="IPR009081">
    <property type="entry name" value="PP-bd_ACP"/>
</dbReference>
<dbReference type="InterPro" id="IPR014043">
    <property type="entry name" value="Acyl_transferase_dom"/>
</dbReference>
<dbReference type="PANTHER" id="PTHR43074:SF1">
    <property type="entry name" value="BETA-KETOACYL SYNTHASE FAMILY PROTEIN-RELATED"/>
    <property type="match status" value="1"/>
</dbReference>
<organism evidence="6 7">
    <name type="scientific">Anabaena subtropica FACHB-260</name>
    <dbReference type="NCBI Taxonomy" id="2692884"/>
    <lineage>
        <taxon>Bacteria</taxon>
        <taxon>Bacillati</taxon>
        <taxon>Cyanobacteriota</taxon>
        <taxon>Cyanophyceae</taxon>
        <taxon>Nostocales</taxon>
        <taxon>Nostocaceae</taxon>
        <taxon>Anabaena</taxon>
    </lineage>
</organism>
<dbReference type="Gene3D" id="3.40.47.10">
    <property type="match status" value="1"/>
</dbReference>
<feature type="domain" description="Ketosynthase family 3 (KS3)" evidence="5">
    <location>
        <begin position="50"/>
        <end position="508"/>
    </location>
</feature>
<feature type="domain" description="Carrier" evidence="4">
    <location>
        <begin position="1310"/>
        <end position="1390"/>
    </location>
</feature>
<keyword evidence="2" id="KW-0597">Phosphoprotein</keyword>
<comment type="caution">
    <text evidence="6">The sequence shown here is derived from an EMBL/GenBank/DDBJ whole genome shotgun (WGS) entry which is preliminary data.</text>
</comment>
<name>A0ABR8CNS0_9NOST</name>
<dbReference type="RefSeq" id="WP_190407147.1">
    <property type="nucleotide sequence ID" value="NZ_JACJRF010000015.1"/>
</dbReference>
<dbReference type="InterPro" id="IPR020841">
    <property type="entry name" value="PKS_Beta-ketoAc_synthase_dom"/>
</dbReference>
<dbReference type="InterPro" id="IPR004432">
    <property type="entry name" value="Omega_3_polyunsat_FA_synth"/>
</dbReference>
<evidence type="ECO:0000313" key="6">
    <source>
        <dbReference type="EMBL" id="MBD2344694.1"/>
    </source>
</evidence>
<accession>A0ABR8CNS0</accession>
<dbReference type="InterPro" id="IPR014031">
    <property type="entry name" value="Ketoacyl_synth_C"/>
</dbReference>
<dbReference type="InterPro" id="IPR018201">
    <property type="entry name" value="Ketoacyl_synth_AS"/>
</dbReference>
<keyword evidence="6" id="KW-0012">Acyltransferase</keyword>
<evidence type="ECO:0000256" key="1">
    <source>
        <dbReference type="ARBA" id="ARBA00022450"/>
    </source>
</evidence>
<dbReference type="SUPFAM" id="SSF55048">
    <property type="entry name" value="Probable ACP-binding domain of malonyl-CoA ACP transacylase"/>
    <property type="match status" value="1"/>
</dbReference>
<dbReference type="Pfam" id="PF00550">
    <property type="entry name" value="PP-binding"/>
    <property type="match status" value="2"/>
</dbReference>
<dbReference type="Gene3D" id="3.40.366.10">
    <property type="entry name" value="Malonyl-Coenzyme A Acyl Carrier Protein, domain 2"/>
    <property type="match status" value="1"/>
</dbReference>
<feature type="domain" description="Carrier" evidence="4">
    <location>
        <begin position="1445"/>
        <end position="1525"/>
    </location>
</feature>
<dbReference type="InterPro" id="IPR016036">
    <property type="entry name" value="Malonyl_transacylase_ACP-bd"/>
</dbReference>
<dbReference type="SUPFAM" id="SSF53901">
    <property type="entry name" value="Thiolase-like"/>
    <property type="match status" value="1"/>
</dbReference>
<evidence type="ECO:0000259" key="5">
    <source>
        <dbReference type="PROSITE" id="PS52004"/>
    </source>
</evidence>